<reference evidence="2" key="2">
    <citation type="journal article" date="2024" name="Environ. Microbiol.">
        <title>Genome analysis and description of Tunturibacter gen. nov. expands the diversity of Terriglobia in tundra soils.</title>
        <authorList>
            <person name="Messyasz A."/>
            <person name="Mannisto M.K."/>
            <person name="Kerkhof L.J."/>
            <person name="Haggblom M.M."/>
        </authorList>
    </citation>
    <scope>NUCLEOTIDE SEQUENCE</scope>
    <source>
        <strain evidence="2">X5P6</strain>
    </source>
</reference>
<reference evidence="2" key="1">
    <citation type="submission" date="2023-08" db="EMBL/GenBank/DDBJ databases">
        <authorList>
            <person name="Messyasz A."/>
            <person name="Mannisto M.K."/>
            <person name="Kerkhof L.J."/>
            <person name="Haggblom M."/>
        </authorList>
    </citation>
    <scope>NUCLEOTIDE SEQUENCE</scope>
    <source>
        <strain evidence="2">X5P6</strain>
    </source>
</reference>
<protein>
    <recommendedName>
        <fullName evidence="3">Cupin domain-containing protein</fullName>
    </recommendedName>
</protein>
<dbReference type="AlphaFoldDB" id="A0AAU7ZMC8"/>
<organism evidence="2">
    <name type="scientific">Tunturiibacter psychrotolerans</name>
    <dbReference type="NCBI Taxonomy" id="3069686"/>
    <lineage>
        <taxon>Bacteria</taxon>
        <taxon>Pseudomonadati</taxon>
        <taxon>Acidobacteriota</taxon>
        <taxon>Terriglobia</taxon>
        <taxon>Terriglobales</taxon>
        <taxon>Acidobacteriaceae</taxon>
        <taxon>Tunturiibacter</taxon>
    </lineage>
</organism>
<evidence type="ECO:0000256" key="1">
    <source>
        <dbReference type="SAM" id="SignalP"/>
    </source>
</evidence>
<name>A0AAU7ZMC8_9BACT</name>
<evidence type="ECO:0000313" key="2">
    <source>
        <dbReference type="EMBL" id="XCB32038.1"/>
    </source>
</evidence>
<dbReference type="InterPro" id="IPR014710">
    <property type="entry name" value="RmlC-like_jellyroll"/>
</dbReference>
<dbReference type="Gene3D" id="2.60.120.10">
    <property type="entry name" value="Jelly Rolls"/>
    <property type="match status" value="1"/>
</dbReference>
<gene>
    <name evidence="2" type="ORF">RBB77_16520</name>
</gene>
<dbReference type="KEGG" id="tpsc:RBB77_16520"/>
<accession>A0AAU7ZMC8</accession>
<proteinExistence type="predicted"/>
<feature type="chain" id="PRO_5043403448" description="Cupin domain-containing protein" evidence="1">
    <location>
        <begin position="23"/>
        <end position="126"/>
    </location>
</feature>
<dbReference type="InterPro" id="IPR011051">
    <property type="entry name" value="RmlC_Cupin_sf"/>
</dbReference>
<sequence>MKPLTRAALLLVAALSTSAVISQVTNKAAQTQRTPQFENEDVKVWKTVVLPNQPLAMHHHDHPRVIIALTGGTMNIVEQSGATETHVWETGKAYWLPAMPPNTLHSDINAGEKPMEVMVVELEKEN</sequence>
<dbReference type="EMBL" id="CP132942">
    <property type="protein sequence ID" value="XCB32038.1"/>
    <property type="molecule type" value="Genomic_DNA"/>
</dbReference>
<dbReference type="SUPFAM" id="SSF51182">
    <property type="entry name" value="RmlC-like cupins"/>
    <property type="match status" value="1"/>
</dbReference>
<dbReference type="RefSeq" id="WP_353062883.1">
    <property type="nucleotide sequence ID" value="NZ_CP132942.1"/>
</dbReference>
<evidence type="ECO:0008006" key="3">
    <source>
        <dbReference type="Google" id="ProtNLM"/>
    </source>
</evidence>
<feature type="signal peptide" evidence="1">
    <location>
        <begin position="1"/>
        <end position="22"/>
    </location>
</feature>
<keyword evidence="1" id="KW-0732">Signal</keyword>